<evidence type="ECO:0000313" key="2">
    <source>
        <dbReference type="Proteomes" id="UP000077407"/>
    </source>
</evidence>
<gene>
    <name evidence="1" type="primary">kynB</name>
    <name evidence="1" type="ORF">WY13_03091</name>
</gene>
<dbReference type="SUPFAM" id="SSF102198">
    <property type="entry name" value="Putative cyclase"/>
    <property type="match status" value="1"/>
</dbReference>
<dbReference type="InterPro" id="IPR007325">
    <property type="entry name" value="KFase/CYL"/>
</dbReference>
<dbReference type="Pfam" id="PF04199">
    <property type="entry name" value="Cyclase"/>
    <property type="match status" value="1"/>
</dbReference>
<dbReference type="Proteomes" id="UP000077407">
    <property type="component" value="Unassembled WGS sequence"/>
</dbReference>
<reference evidence="1 2" key="1">
    <citation type="journal article" date="2015" name="Biotechnol. Bioeng.">
        <title>Genome sequence and phenotypic characterization of Caulobacter segnis.</title>
        <authorList>
            <person name="Patel S."/>
            <person name="Fletcher B."/>
            <person name="Scott D.C."/>
            <person name="Ely B."/>
        </authorList>
    </citation>
    <scope>NUCLEOTIDE SEQUENCE [LARGE SCALE GENOMIC DNA]</scope>
    <source>
        <strain evidence="1 2">ERI-2</strain>
    </source>
</reference>
<comment type="caution">
    <text evidence="1">The sequence shown here is derived from an EMBL/GenBank/DDBJ whole genome shotgun (WGS) entry which is preliminary data.</text>
</comment>
<dbReference type="RefSeq" id="WP_063556416.1">
    <property type="nucleotide sequence ID" value="NZ_LITT01000046.1"/>
</dbReference>
<dbReference type="GO" id="GO:0019441">
    <property type="term" value="P:L-tryptophan catabolic process to kynurenine"/>
    <property type="evidence" value="ECO:0007669"/>
    <property type="project" value="InterPro"/>
</dbReference>
<dbReference type="PATRIC" id="fig|1538.10.peg.3114"/>
<dbReference type="InterPro" id="IPR037175">
    <property type="entry name" value="KFase_sf"/>
</dbReference>
<protein>
    <submittedName>
        <fullName evidence="1">Kynurenine formamidase</fullName>
        <ecNumber evidence="1">3.5.1.9</ecNumber>
    </submittedName>
</protein>
<dbReference type="EMBL" id="LITT01000046">
    <property type="protein sequence ID" value="OAA83962.1"/>
    <property type="molecule type" value="Genomic_DNA"/>
</dbReference>
<dbReference type="GO" id="GO:0004061">
    <property type="term" value="F:arylformamidase activity"/>
    <property type="evidence" value="ECO:0007669"/>
    <property type="project" value="UniProtKB-EC"/>
</dbReference>
<name>A0A162KLQ3_9CLOT</name>
<sequence>MTNSLWNTLNDLKKHQWVDLTHEFGPDTPRFASFNPAKFETIFTHKDGFFVKQYTFAGQYGTHLDPPIHFAEGGRYIDELELQELVLPLVVIDLSEKVKENDDYVLTVEDILEWEKQFGKIPEGSFVAFRSDWSKRWPDQDKFLNLDEKGDEHYPGWSFDALKFLYETRKIAANGHETFDTDAPIEQKITGFQGEYYVLKKDHYQIEVMTNLDKVPPTGAIIFSIVPKAQKAPGFPVRSFAILP</sequence>
<dbReference type="PANTHER" id="PTHR31118">
    <property type="entry name" value="CYCLASE-LIKE PROTEIN 2"/>
    <property type="match status" value="1"/>
</dbReference>
<dbReference type="EC" id="3.5.1.9" evidence="1"/>
<organism evidence="1 2">
    <name type="scientific">Clostridium ljungdahlii</name>
    <dbReference type="NCBI Taxonomy" id="1538"/>
    <lineage>
        <taxon>Bacteria</taxon>
        <taxon>Bacillati</taxon>
        <taxon>Bacillota</taxon>
        <taxon>Clostridia</taxon>
        <taxon>Eubacteriales</taxon>
        <taxon>Clostridiaceae</taxon>
        <taxon>Clostridium</taxon>
    </lineage>
</organism>
<accession>A0A162KLQ3</accession>
<evidence type="ECO:0000313" key="1">
    <source>
        <dbReference type="EMBL" id="OAA83962.1"/>
    </source>
</evidence>
<dbReference type="AlphaFoldDB" id="A0A162KLQ3"/>
<dbReference type="OrthoDB" id="9796085at2"/>
<dbReference type="PANTHER" id="PTHR31118:SF12">
    <property type="entry name" value="CYCLASE-LIKE PROTEIN 2"/>
    <property type="match status" value="1"/>
</dbReference>
<dbReference type="Gene3D" id="3.50.30.50">
    <property type="entry name" value="Putative cyclase"/>
    <property type="match status" value="1"/>
</dbReference>
<keyword evidence="1" id="KW-0378">Hydrolase</keyword>
<proteinExistence type="predicted"/>